<dbReference type="GO" id="GO:0016020">
    <property type="term" value="C:membrane"/>
    <property type="evidence" value="ECO:0007669"/>
    <property type="project" value="UniProtKB-SubCell"/>
</dbReference>
<dbReference type="GO" id="GO:0015297">
    <property type="term" value="F:antiporter activity"/>
    <property type="evidence" value="ECO:0007669"/>
    <property type="project" value="InterPro"/>
</dbReference>
<dbReference type="Pfam" id="PF00999">
    <property type="entry name" value="Na_H_Exchanger"/>
    <property type="match status" value="1"/>
</dbReference>
<feature type="domain" description="Cation/H+ exchanger transmembrane" evidence="7">
    <location>
        <begin position="170"/>
        <end position="539"/>
    </location>
</feature>
<feature type="transmembrane region" description="Helical" evidence="6">
    <location>
        <begin position="354"/>
        <end position="375"/>
    </location>
</feature>
<dbReference type="GO" id="GO:1902600">
    <property type="term" value="P:proton transmembrane transport"/>
    <property type="evidence" value="ECO:0007669"/>
    <property type="project" value="InterPro"/>
</dbReference>
<evidence type="ECO:0000256" key="2">
    <source>
        <dbReference type="ARBA" id="ARBA00022692"/>
    </source>
</evidence>
<feature type="transmembrane region" description="Helical" evidence="6">
    <location>
        <begin position="275"/>
        <end position="300"/>
    </location>
</feature>
<dbReference type="InterPro" id="IPR006153">
    <property type="entry name" value="Cation/H_exchanger_TM"/>
</dbReference>
<protein>
    <recommendedName>
        <fullName evidence="7">Cation/H+ exchanger transmembrane domain-containing protein</fullName>
    </recommendedName>
</protein>
<proteinExistence type="predicted"/>
<sequence length="671" mass="72464">MESLAPVSGNNKPRDANAGEPSTPADDHTPRTLLDSASAPSIMRDIPSHLHPLAYQIHTLSGHDIVHIANLTENVAARSIYSMLPYSGTSWFLPRVSSVEEGQPNCAFSYEKHGTVYLTLCGRCIKLPLLSICIRLITIVLFGFMLWNILPKKLMEPGGYVWDPLVLVVVSAFVGSFISRLLQIPPLVGVLWVAVAWSNIPSEKYLTSGVALQLRSIASKLGLTVIMLRAGFSMTLKGILPQWKQALLMATIPFLFECVAHSLIANQVFGYGDNYSWAFLHGTICSIVSPAVVVPGVLYLQKLGYGLGTGPLSLMLAAVGIEIMIGVWAANFIIDMIFYDRNITVSVVLGPVQFIVGAAIGAGIGAAFFHLVEVLKNEASRLPNGKFHRKHFKSCLDFATFIFIVLGVTMVFVGKKFNLDGGGCTMCVFFASTVKNMCVRGQRHELLKQQEHIGGRLALLWDNIVMPVLFSMMGTNISLKSIFNSDFFPKAIICLAGSTAVRLVVIFVAQLGSGFPLKHKLLVCVAYSGKASAQASLGPMAADIVAQGMTNHLLSALLPEHQEFANIVQQMSAMYVMFMAPIASVCLMHGGMAVLQRAVEEEGRVCPCSKVTPAEQGENLSGDPVSGSPTHAVPCAVEMHNSDMLDRRATGKMTASAKCAEGLPTEPTRVP</sequence>
<feature type="region of interest" description="Disordered" evidence="5">
    <location>
        <begin position="1"/>
        <end position="33"/>
    </location>
</feature>
<evidence type="ECO:0000259" key="7">
    <source>
        <dbReference type="Pfam" id="PF00999"/>
    </source>
</evidence>
<feature type="transmembrane region" description="Helical" evidence="6">
    <location>
        <begin position="395"/>
        <end position="413"/>
    </location>
</feature>
<comment type="subcellular location">
    <subcellularLocation>
        <location evidence="1">Membrane</location>
        <topology evidence="1">Multi-pass membrane protein</topology>
    </subcellularLocation>
</comment>
<dbReference type="EMBL" id="HE573021">
    <property type="protein sequence ID" value="CCC47977.1"/>
    <property type="molecule type" value="Genomic_DNA"/>
</dbReference>
<dbReference type="OMA" id="VPMKRAF"/>
<dbReference type="AlphaFoldDB" id="G0TVL1"/>
<evidence type="ECO:0000256" key="5">
    <source>
        <dbReference type="SAM" id="MobiDB-lite"/>
    </source>
</evidence>
<accession>G0TVL1</accession>
<keyword evidence="4 6" id="KW-0472">Membrane</keyword>
<keyword evidence="2 6" id="KW-0812">Transmembrane</keyword>
<dbReference type="PANTHER" id="PTHR31102">
    <property type="match status" value="1"/>
</dbReference>
<reference evidence="8" key="1">
    <citation type="journal article" date="2012" name="Proc. Natl. Acad. Sci. U.S.A.">
        <title>Antigenic diversity is generated by distinct evolutionary mechanisms in African trypanosome species.</title>
        <authorList>
            <person name="Jackson A.P."/>
            <person name="Berry A."/>
            <person name="Aslett M."/>
            <person name="Allison H.C."/>
            <person name="Burton P."/>
            <person name="Vavrova-Anderson J."/>
            <person name="Brown R."/>
            <person name="Browne H."/>
            <person name="Corton N."/>
            <person name="Hauser H."/>
            <person name="Gamble J."/>
            <person name="Gilderthorp R."/>
            <person name="Marcello L."/>
            <person name="McQuillan J."/>
            <person name="Otto T.D."/>
            <person name="Quail M.A."/>
            <person name="Sanders M.J."/>
            <person name="van Tonder A."/>
            <person name="Ginger M.L."/>
            <person name="Field M.C."/>
            <person name="Barry J.D."/>
            <person name="Hertz-Fowler C."/>
            <person name="Berriman M."/>
        </authorList>
    </citation>
    <scope>NUCLEOTIDE SEQUENCE</scope>
    <source>
        <strain evidence="8">Y486</strain>
    </source>
</reference>
<evidence type="ECO:0000256" key="3">
    <source>
        <dbReference type="ARBA" id="ARBA00022989"/>
    </source>
</evidence>
<feature type="transmembrane region" description="Helical" evidence="6">
    <location>
        <begin position="458"/>
        <end position="479"/>
    </location>
</feature>
<dbReference type="InterPro" id="IPR038770">
    <property type="entry name" value="Na+/solute_symporter_sf"/>
</dbReference>
<feature type="transmembrane region" description="Helical" evidence="6">
    <location>
        <begin position="127"/>
        <end position="147"/>
    </location>
</feature>
<evidence type="ECO:0000256" key="6">
    <source>
        <dbReference type="SAM" id="Phobius"/>
    </source>
</evidence>
<feature type="transmembrane region" description="Helical" evidence="6">
    <location>
        <begin position="221"/>
        <end position="240"/>
    </location>
</feature>
<evidence type="ECO:0000256" key="1">
    <source>
        <dbReference type="ARBA" id="ARBA00004141"/>
    </source>
</evidence>
<feature type="transmembrane region" description="Helical" evidence="6">
    <location>
        <begin position="573"/>
        <end position="595"/>
    </location>
</feature>
<feature type="transmembrane region" description="Helical" evidence="6">
    <location>
        <begin position="159"/>
        <end position="177"/>
    </location>
</feature>
<gene>
    <name evidence="8" type="ORF">TVY486_0501850</name>
</gene>
<evidence type="ECO:0000313" key="8">
    <source>
        <dbReference type="EMBL" id="CCC47977.1"/>
    </source>
</evidence>
<feature type="transmembrane region" description="Helical" evidence="6">
    <location>
        <begin position="312"/>
        <end position="334"/>
    </location>
</feature>
<dbReference type="InterPro" id="IPR051843">
    <property type="entry name" value="CPA1_transporter"/>
</dbReference>
<organism evidence="8">
    <name type="scientific">Trypanosoma vivax (strain Y486)</name>
    <dbReference type="NCBI Taxonomy" id="1055687"/>
    <lineage>
        <taxon>Eukaryota</taxon>
        <taxon>Discoba</taxon>
        <taxon>Euglenozoa</taxon>
        <taxon>Kinetoplastea</taxon>
        <taxon>Metakinetoplastina</taxon>
        <taxon>Trypanosomatida</taxon>
        <taxon>Trypanosomatidae</taxon>
        <taxon>Trypanosoma</taxon>
        <taxon>Duttonella</taxon>
    </lineage>
</organism>
<dbReference type="VEuPathDB" id="TriTrypDB:TvY486_0501850"/>
<name>G0TVL1_TRYVY</name>
<feature type="region of interest" description="Disordered" evidence="5">
    <location>
        <begin position="650"/>
        <end position="671"/>
    </location>
</feature>
<dbReference type="Gene3D" id="1.20.1530.20">
    <property type="match status" value="1"/>
</dbReference>
<feature type="transmembrane region" description="Helical" evidence="6">
    <location>
        <begin position="184"/>
        <end position="201"/>
    </location>
</feature>
<evidence type="ECO:0000256" key="4">
    <source>
        <dbReference type="ARBA" id="ARBA00023136"/>
    </source>
</evidence>
<feature type="transmembrane region" description="Helical" evidence="6">
    <location>
        <begin position="247"/>
        <end position="269"/>
    </location>
</feature>
<feature type="transmembrane region" description="Helical" evidence="6">
    <location>
        <begin position="491"/>
        <end position="512"/>
    </location>
</feature>
<dbReference type="PANTHER" id="PTHR31102:SF1">
    <property type="entry name" value="CATION_H+ EXCHANGER DOMAIN-CONTAINING PROTEIN"/>
    <property type="match status" value="1"/>
</dbReference>
<keyword evidence="3 6" id="KW-1133">Transmembrane helix</keyword>